<dbReference type="Proteomes" id="UP000185146">
    <property type="component" value="Chromosome"/>
</dbReference>
<dbReference type="Gene3D" id="2.70.70.10">
    <property type="entry name" value="Glucose Permease (Domain IIA)"/>
    <property type="match status" value="1"/>
</dbReference>
<dbReference type="CDD" id="cd12797">
    <property type="entry name" value="M23_peptidase"/>
    <property type="match status" value="1"/>
</dbReference>
<feature type="chain" id="PRO_5009862913" evidence="1">
    <location>
        <begin position="21"/>
        <end position="298"/>
    </location>
</feature>
<evidence type="ECO:0000313" key="4">
    <source>
        <dbReference type="EMBL" id="KPM68317.1"/>
    </source>
</evidence>
<reference evidence="3 6" key="2">
    <citation type="submission" date="2016-12" db="EMBL/GenBank/DDBJ databases">
        <title>Draft Genome Sequence of Mercury Resistant Pseudomonas DRA525.</title>
        <authorList>
            <person name="Drace K.M."/>
        </authorList>
    </citation>
    <scope>NUCLEOTIDE SEQUENCE [LARGE SCALE GENOMIC DNA]</scope>
    <source>
        <strain evidence="3 6">DRA525</strain>
    </source>
</reference>
<reference evidence="4 5" key="1">
    <citation type="submission" date="2015-10" db="EMBL/GenBank/DDBJ databases">
        <title>Pseudomonas putida clinical strains.</title>
        <authorList>
            <person name="Molina L."/>
            <person name="Udaondo Z."/>
        </authorList>
    </citation>
    <scope>NUCLEOTIDE SEQUENCE [LARGE SCALE GENOMIC DNA]</scope>
    <source>
        <strain evidence="4 5">HB13667</strain>
    </source>
</reference>
<dbReference type="GO" id="GO:0004222">
    <property type="term" value="F:metalloendopeptidase activity"/>
    <property type="evidence" value="ECO:0007669"/>
    <property type="project" value="TreeGrafter"/>
</dbReference>
<dbReference type="KEGG" id="ppud:DW66_5741"/>
<dbReference type="EMBL" id="CP018743">
    <property type="protein sequence ID" value="APO85072.1"/>
    <property type="molecule type" value="Genomic_DNA"/>
</dbReference>
<evidence type="ECO:0000313" key="5">
    <source>
        <dbReference type="Proteomes" id="UP000050437"/>
    </source>
</evidence>
<dbReference type="PANTHER" id="PTHR21666:SF294">
    <property type="entry name" value="PEPTIDASE M23"/>
    <property type="match status" value="1"/>
</dbReference>
<protein>
    <submittedName>
        <fullName evidence="3">Peptidase M23</fullName>
    </submittedName>
</protein>
<dbReference type="SUPFAM" id="SSF51261">
    <property type="entry name" value="Duplicated hybrid motif"/>
    <property type="match status" value="1"/>
</dbReference>
<dbReference type="InterPro" id="IPR016047">
    <property type="entry name" value="M23ase_b-sheet_dom"/>
</dbReference>
<feature type="domain" description="M23ase beta-sheet core" evidence="2">
    <location>
        <begin position="177"/>
        <end position="271"/>
    </location>
</feature>
<dbReference type="Proteomes" id="UP000050437">
    <property type="component" value="Unassembled WGS sequence"/>
</dbReference>
<feature type="signal peptide" evidence="1">
    <location>
        <begin position="1"/>
        <end position="20"/>
    </location>
</feature>
<organism evidence="3 6">
    <name type="scientific">Pseudomonas putida</name>
    <name type="common">Arthrobacter siderocapsulatus</name>
    <dbReference type="NCBI Taxonomy" id="303"/>
    <lineage>
        <taxon>Bacteria</taxon>
        <taxon>Pseudomonadati</taxon>
        <taxon>Pseudomonadota</taxon>
        <taxon>Gammaproteobacteria</taxon>
        <taxon>Pseudomonadales</taxon>
        <taxon>Pseudomonadaceae</taxon>
        <taxon>Pseudomonas</taxon>
    </lineage>
</organism>
<dbReference type="InterPro" id="IPR011055">
    <property type="entry name" value="Dup_hybrid_motif"/>
</dbReference>
<evidence type="ECO:0000259" key="2">
    <source>
        <dbReference type="Pfam" id="PF01551"/>
    </source>
</evidence>
<dbReference type="PANTHER" id="PTHR21666">
    <property type="entry name" value="PEPTIDASE-RELATED"/>
    <property type="match status" value="1"/>
</dbReference>
<keyword evidence="1" id="KW-0732">Signal</keyword>
<gene>
    <name evidence="3" type="ORF">BL240_27930</name>
    <name evidence="4" type="ORF">HB13667_02720</name>
</gene>
<evidence type="ECO:0000313" key="3">
    <source>
        <dbReference type="EMBL" id="APO85072.1"/>
    </source>
</evidence>
<dbReference type="GeneID" id="92663410"/>
<sequence>MPARLLLFCALLMASASSLGMTIYEITDDGRVTSYSDRPGPGAKTFVRRVPMVEVPEGQVLLNAITFNGGVSFSARNQLHVPVEVELRLDNLVNAQGGNAPRTVRRVLPPRTTQMLSVLRGRPGMLLNYRSTLLQAMGDPGKRPQGFRYAFPWIGGPFRVTQGPNGRVSHFGPKGRYAMDIAMPEGTTIIAAREGVVVKTENSQSGRGPNPSGNFVRILHPDGTMGVYLHLMRGSVVVAEGQRVRQGQMLAKSGNTGNSTGPHLHFVVQRNVGLALESIPYRFDRPIGGLPDFTAGNP</sequence>
<accession>A0A1L5PY35</accession>
<dbReference type="InterPro" id="IPR050570">
    <property type="entry name" value="Cell_wall_metabolism_enzyme"/>
</dbReference>
<dbReference type="AlphaFoldDB" id="A0A059V3W4"/>
<dbReference type="PATRIC" id="fig|303.167.peg.6061"/>
<evidence type="ECO:0000256" key="1">
    <source>
        <dbReference type="SAM" id="SignalP"/>
    </source>
</evidence>
<dbReference type="Pfam" id="PF01551">
    <property type="entry name" value="Peptidase_M23"/>
    <property type="match status" value="1"/>
</dbReference>
<proteinExistence type="predicted"/>
<accession>A0A059V3W4</accession>
<dbReference type="EMBL" id="LKKS01000019">
    <property type="protein sequence ID" value="KPM68317.1"/>
    <property type="molecule type" value="Genomic_DNA"/>
</dbReference>
<name>A0A059V3W4_PSEPU</name>
<dbReference type="OrthoDB" id="9809488at2"/>
<evidence type="ECO:0000313" key="6">
    <source>
        <dbReference type="Proteomes" id="UP000185146"/>
    </source>
</evidence>
<dbReference type="RefSeq" id="WP_013974816.1">
    <property type="nucleotide sequence ID" value="NZ_CP007620.1"/>
</dbReference>